<protein>
    <submittedName>
        <fullName evidence="4">Flagella synthesis protein FlgN</fullName>
    </submittedName>
</protein>
<keyword evidence="4" id="KW-0969">Cilium</keyword>
<dbReference type="OrthoDB" id="8595824at2"/>
<dbReference type="AlphaFoldDB" id="A0A4R2MB74"/>
<evidence type="ECO:0000256" key="1">
    <source>
        <dbReference type="ARBA" id="ARBA00002397"/>
    </source>
</evidence>
<evidence type="ECO:0000313" key="4">
    <source>
        <dbReference type="EMBL" id="TCP03521.1"/>
    </source>
</evidence>
<dbReference type="GeneID" id="99685604"/>
<gene>
    <name evidence="4" type="ORF">EV684_104244</name>
</gene>
<dbReference type="EMBL" id="SLXD01000004">
    <property type="protein sequence ID" value="TCP03521.1"/>
    <property type="molecule type" value="Genomic_DNA"/>
</dbReference>
<proteinExistence type="inferred from homology"/>
<reference evidence="4 5" key="1">
    <citation type="submission" date="2019-03" db="EMBL/GenBank/DDBJ databases">
        <title>Genomic Encyclopedia of Type Strains, Phase IV (KMG-IV): sequencing the most valuable type-strain genomes for metagenomic binning, comparative biology and taxonomic classification.</title>
        <authorList>
            <person name="Goeker M."/>
        </authorList>
    </citation>
    <scope>NUCLEOTIDE SEQUENCE [LARGE SCALE GENOMIC DNA]</scope>
    <source>
        <strain evidence="4 5">DSM 1709</strain>
    </source>
</reference>
<dbReference type="InterPro" id="IPR007809">
    <property type="entry name" value="FlgN-like"/>
</dbReference>
<dbReference type="Pfam" id="PF05130">
    <property type="entry name" value="FlgN"/>
    <property type="match status" value="1"/>
</dbReference>
<organism evidence="4 5">
    <name type="scientific">Rubrivivax gelatinosus</name>
    <name type="common">Rhodocyclus gelatinosus</name>
    <name type="synonym">Rhodopseudomonas gelatinosa</name>
    <dbReference type="NCBI Taxonomy" id="28068"/>
    <lineage>
        <taxon>Bacteria</taxon>
        <taxon>Pseudomonadati</taxon>
        <taxon>Pseudomonadota</taxon>
        <taxon>Betaproteobacteria</taxon>
        <taxon>Burkholderiales</taxon>
        <taxon>Sphaerotilaceae</taxon>
        <taxon>Rubrivivax</taxon>
    </lineage>
</organism>
<keyword evidence="4" id="KW-0966">Cell projection</keyword>
<evidence type="ECO:0000256" key="3">
    <source>
        <dbReference type="ARBA" id="ARBA00022795"/>
    </source>
</evidence>
<dbReference type="RefSeq" id="WP_132646163.1">
    <property type="nucleotide sequence ID" value="NZ_CP181386.1"/>
</dbReference>
<comment type="caution">
    <text evidence="4">The sequence shown here is derived from an EMBL/GenBank/DDBJ whole genome shotgun (WGS) entry which is preliminary data.</text>
</comment>
<dbReference type="Proteomes" id="UP000295106">
    <property type="component" value="Unassembled WGS sequence"/>
</dbReference>
<evidence type="ECO:0000313" key="5">
    <source>
        <dbReference type="Proteomes" id="UP000295106"/>
    </source>
</evidence>
<accession>A0A4R2MB74</accession>
<keyword evidence="4" id="KW-0282">Flagellum</keyword>
<dbReference type="GO" id="GO:0044780">
    <property type="term" value="P:bacterial-type flagellum assembly"/>
    <property type="evidence" value="ECO:0007669"/>
    <property type="project" value="InterPro"/>
</dbReference>
<name>A0A4R2MB74_RUBGE</name>
<dbReference type="SUPFAM" id="SSF140566">
    <property type="entry name" value="FlgN-like"/>
    <property type="match status" value="1"/>
</dbReference>
<dbReference type="InterPro" id="IPR036679">
    <property type="entry name" value="FlgN-like_sf"/>
</dbReference>
<evidence type="ECO:0000256" key="2">
    <source>
        <dbReference type="ARBA" id="ARBA00007703"/>
    </source>
</evidence>
<dbReference type="Gene3D" id="1.20.58.300">
    <property type="entry name" value="FlgN-like"/>
    <property type="match status" value="1"/>
</dbReference>
<comment type="function">
    <text evidence="1">Required for the efficient initiation of filament assembly.</text>
</comment>
<comment type="similarity">
    <text evidence="2">Belongs to the FlgN family.</text>
</comment>
<sequence length="141" mass="15646">MNRREAYRRLLAGISADLGAYAGLAELLEKQFHALLAHDAKTLQALGERIEALVADLDLRRSERVELVAALGAGDVPRPVERVLEPLPAATREATLQAWRTLETRLHVCQRKNTRNCELLMGQHARLVQANGGESDTYAPR</sequence>
<keyword evidence="3" id="KW-1005">Bacterial flagellum biogenesis</keyword>